<dbReference type="InterPro" id="IPR047952">
    <property type="entry name" value="Transpos_IS4"/>
</dbReference>
<dbReference type="Proteomes" id="UP001169458">
    <property type="component" value="Unassembled WGS sequence"/>
</dbReference>
<evidence type="ECO:0000313" key="6">
    <source>
        <dbReference type="EMBL" id="MDM8325443.1"/>
    </source>
</evidence>
<dbReference type="NCBIfam" id="NF033592">
    <property type="entry name" value="transpos_IS4_1"/>
    <property type="match status" value="1"/>
</dbReference>
<organism evidence="6 7">
    <name type="scientific">Bacteroides gallinaceum</name>
    <dbReference type="NCBI Taxonomy" id="1462571"/>
    <lineage>
        <taxon>Bacteria</taxon>
        <taxon>Pseudomonadati</taxon>
        <taxon>Bacteroidota</taxon>
        <taxon>Bacteroidia</taxon>
        <taxon>Bacteroidales</taxon>
        <taxon>Bacteroidaceae</taxon>
        <taxon>Bacteroides</taxon>
    </lineage>
</organism>
<comment type="caution">
    <text evidence="6">The sequence shown here is derived from an EMBL/GenBank/DDBJ whole genome shotgun (WGS) entry which is preliminary data.</text>
</comment>
<dbReference type="InterPro" id="IPR012337">
    <property type="entry name" value="RNaseH-like_sf"/>
</dbReference>
<keyword evidence="3" id="KW-0238">DNA-binding</keyword>
<keyword evidence="2" id="KW-0815">Transposition</keyword>
<evidence type="ECO:0000256" key="2">
    <source>
        <dbReference type="ARBA" id="ARBA00022578"/>
    </source>
</evidence>
<gene>
    <name evidence="6" type="ORF">QUW60_09430</name>
</gene>
<proteinExistence type="inferred from homology"/>
<keyword evidence="4" id="KW-0233">DNA recombination</keyword>
<accession>A0ABT7VGP3</accession>
<evidence type="ECO:0000259" key="5">
    <source>
        <dbReference type="Pfam" id="PF01609"/>
    </source>
</evidence>
<evidence type="ECO:0000256" key="1">
    <source>
        <dbReference type="ARBA" id="ARBA00010075"/>
    </source>
</evidence>
<reference evidence="7" key="1">
    <citation type="submission" date="2023-07" db="EMBL/GenBank/DDBJ databases">
        <title>Identification and characterization of horizontal gene transfer across gut microbiota members of farm animals based on homology search.</title>
        <authorList>
            <person name="Schwarzerova J."/>
            <person name="Nykrynova M."/>
            <person name="Jureckova K."/>
            <person name="Cejkova D."/>
            <person name="Rychlik I."/>
        </authorList>
    </citation>
    <scope>NUCLEOTIDE SEQUENCE [LARGE SCALE GENOMIC DNA]</scope>
    <source>
        <strain evidence="7">109_WCHN</strain>
    </source>
</reference>
<dbReference type="RefSeq" id="WP_289560076.1">
    <property type="nucleotide sequence ID" value="NZ_JAUDEN010000015.1"/>
</dbReference>
<dbReference type="PANTHER" id="PTHR33258:SF1">
    <property type="entry name" value="TRANSPOSASE INSL FOR INSERTION SEQUENCE ELEMENT IS186A-RELATED"/>
    <property type="match status" value="1"/>
</dbReference>
<dbReference type="EMBL" id="JAUDEN010000015">
    <property type="protein sequence ID" value="MDM8325443.1"/>
    <property type="molecule type" value="Genomic_DNA"/>
</dbReference>
<protein>
    <submittedName>
        <fullName evidence="6">IS4 family transposase</fullName>
    </submittedName>
</protein>
<evidence type="ECO:0000256" key="3">
    <source>
        <dbReference type="ARBA" id="ARBA00023125"/>
    </source>
</evidence>
<name>A0ABT7VGP3_9BACE</name>
<dbReference type="PANTHER" id="PTHR33258">
    <property type="entry name" value="TRANSPOSASE INSL FOR INSERTION SEQUENCE ELEMENT IS186A-RELATED"/>
    <property type="match status" value="1"/>
</dbReference>
<sequence>MEPTVYNDVRSAIYSTTIDLCLPVFEWARFRKHKGGIKLHTLYDIEAEVPAFVHVTPSNIHDSKAMPETPYESGAHYIFDCGYNDFSNLHTTNRIGAFFVVRTKTNIRIKPKTWKRRLPEGVVSDAIGCLTAYKSSKDYPGEFRKLIVENPEDGTQYIFLTNNLDASAELISSLYRNRWSVELFFKRIKQHLSDLFDKSNFKNVKDRYDSSKPNLFNF</sequence>
<dbReference type="InterPro" id="IPR002559">
    <property type="entry name" value="Transposase_11"/>
</dbReference>
<keyword evidence="7" id="KW-1185">Reference proteome</keyword>
<dbReference type="SUPFAM" id="SSF53098">
    <property type="entry name" value="Ribonuclease H-like"/>
    <property type="match status" value="1"/>
</dbReference>
<dbReference type="Pfam" id="PF01609">
    <property type="entry name" value="DDE_Tnp_1"/>
    <property type="match status" value="1"/>
</dbReference>
<feature type="domain" description="Transposase IS4-like" evidence="5">
    <location>
        <begin position="31"/>
        <end position="193"/>
    </location>
</feature>
<comment type="similarity">
    <text evidence="1">Belongs to the transposase 11 family.</text>
</comment>
<evidence type="ECO:0000313" key="7">
    <source>
        <dbReference type="Proteomes" id="UP001169458"/>
    </source>
</evidence>
<evidence type="ECO:0000256" key="4">
    <source>
        <dbReference type="ARBA" id="ARBA00023172"/>
    </source>
</evidence>